<evidence type="ECO:0000256" key="1">
    <source>
        <dbReference type="SAM" id="Coils"/>
    </source>
</evidence>
<dbReference type="EMBL" id="MBDN02000012">
    <property type="protein sequence ID" value="RLN85021.1"/>
    <property type="molecule type" value="Genomic_DNA"/>
</dbReference>
<proteinExistence type="predicted"/>
<reference evidence="2 3" key="1">
    <citation type="journal article" date="2019" name="Mol. Plant Pathol.">
        <title>Genome sequencing of oomycete isolates from Chile supports the New Zealand origin of Phytophthora kernoviae and makes available the first Nothophytophthora sp. genome.</title>
        <authorList>
            <person name="Studholme D.J."/>
            <person name="Panda P."/>
            <person name="Sanfuentes Von Stowasser E."/>
            <person name="Gonzalez M."/>
            <person name="Hill R."/>
            <person name="Sambles C."/>
            <person name="Grant M."/>
            <person name="Williams N.M."/>
            <person name="McDougal R.L."/>
        </authorList>
    </citation>
    <scope>NUCLEOTIDE SEQUENCE [LARGE SCALE GENOMIC DNA]</scope>
    <source>
        <strain evidence="2">Chile4</strain>
    </source>
</reference>
<gene>
    <name evidence="2" type="ORF">BBO99_00000867</name>
</gene>
<dbReference type="STRING" id="325452.A0A3R7H4V2"/>
<keyword evidence="3" id="KW-1185">Reference proteome</keyword>
<evidence type="ECO:0008006" key="4">
    <source>
        <dbReference type="Google" id="ProtNLM"/>
    </source>
</evidence>
<protein>
    <recommendedName>
        <fullName evidence="4">M96 mating-specific protein family</fullName>
    </recommendedName>
</protein>
<evidence type="ECO:0000313" key="2">
    <source>
        <dbReference type="EMBL" id="RLN85021.1"/>
    </source>
</evidence>
<sequence>MTYLPTDDDRDAFEAALSFVDEFAFEESEPAALSSVSEEGSMQTMQGRDELVSISNDLAPAMSLMVPLGEEIDPARDLTAVQVRAEPCTVRVLDFRGDIGKFQSLFRQLDLAYREIDAVFETNGLARMEDPRSDVHLREDVDGKCFEFFTHKVLPFGFHDTSEAVWNHFKGVQKHMGYANVYEKAAKNLDEPYTIIEEVKKELYADSSRADVKMEQVLRRYVEEDRDIVIRVSRSAPIEIKHKLLQGLTYHIRGYVLTKRSSASTPGCELSVLQLCSLISFDHDPETKYDFKTKRALTNFLIVHTAQHIRAHHLSDAELMTFFPVDDDTSAFEAALSFVDEYEQEPGVLQWVSGEPILPMQGQDELMSISCDSKPAADYIDTIASLSGDDDHASSRIVQTSGCTAPMGAVSDKDKKRRRQAINERKKLLRKAGVYGDPNRVRKQRTRDIVSLRQQMEKLQIDLETLKSGKTLQPSAGSLVLMRPGMQVPSMWKELAERQRHRRETSEHDNVRLRLAVERQRKVADSLSRLLQKRTSQVVNECSPLVNLSYTEPHVVHVLDYSGDVGEFQGLFRRLDTAYHELDAVFEANGLARMEISPNDIHMREGVDSKYLEFFTHKVLPFGVNDTAETTWEHFKGGKKHMGYSSLYEKTAKDLDKPYTIVENFTKEVYSNNARADVSVKQVVRRFVEKDRDIVIWVSRAVPVEIRHKMLRGLAYHFRGYAITKRSPASTPGRELSQLQLCSLISLDQDTDTTYDPVNLRALTNFLIVHAAQNIRAHRELIENALVDRSLRHRLM</sequence>
<feature type="coiled-coil region" evidence="1">
    <location>
        <begin position="442"/>
        <end position="469"/>
    </location>
</feature>
<keyword evidence="1" id="KW-0175">Coiled coil</keyword>
<dbReference type="AlphaFoldDB" id="A0A3R7H4V2"/>
<evidence type="ECO:0000313" key="3">
    <source>
        <dbReference type="Proteomes" id="UP000285624"/>
    </source>
</evidence>
<name>A0A3R7H4V2_9STRA</name>
<dbReference type="PANTHER" id="PTHR35796">
    <property type="entry name" value="HYPOTHETICAL CYTOSOLIC PROTEIN"/>
    <property type="match status" value="1"/>
</dbReference>
<comment type="caution">
    <text evidence="2">The sequence shown here is derived from an EMBL/GenBank/DDBJ whole genome shotgun (WGS) entry which is preliminary data.</text>
</comment>
<dbReference type="Proteomes" id="UP000285624">
    <property type="component" value="Unassembled WGS sequence"/>
</dbReference>
<dbReference type="PANTHER" id="PTHR35796:SF3">
    <property type="entry name" value="BHLH DOMAIN-CONTAINING PROTEIN"/>
    <property type="match status" value="1"/>
</dbReference>
<accession>A0A3R7H4V2</accession>
<organism evidence="2 3">
    <name type="scientific">Phytophthora kernoviae</name>
    <dbReference type="NCBI Taxonomy" id="325452"/>
    <lineage>
        <taxon>Eukaryota</taxon>
        <taxon>Sar</taxon>
        <taxon>Stramenopiles</taxon>
        <taxon>Oomycota</taxon>
        <taxon>Peronosporomycetes</taxon>
        <taxon>Peronosporales</taxon>
        <taxon>Peronosporaceae</taxon>
        <taxon>Phytophthora</taxon>
    </lineage>
</organism>